<dbReference type="InterPro" id="IPR000160">
    <property type="entry name" value="GGDEF_dom"/>
</dbReference>
<organism evidence="5 6">
    <name type="scientific">Geothrix edaphica</name>
    <dbReference type="NCBI Taxonomy" id="2927976"/>
    <lineage>
        <taxon>Bacteria</taxon>
        <taxon>Pseudomonadati</taxon>
        <taxon>Acidobacteriota</taxon>
        <taxon>Holophagae</taxon>
        <taxon>Holophagales</taxon>
        <taxon>Holophagaceae</taxon>
        <taxon>Geothrix</taxon>
    </lineage>
</organism>
<name>A0ABQ5PTW8_9BACT</name>
<comment type="caution">
    <text evidence="5">The sequence shown here is derived from an EMBL/GenBank/DDBJ whole genome shotgun (WGS) entry which is preliminary data.</text>
</comment>
<protein>
    <recommendedName>
        <fullName evidence="1">diguanylate cyclase</fullName>
        <ecNumber evidence="1">2.7.7.65</ecNumber>
    </recommendedName>
</protein>
<dbReference type="PANTHER" id="PTHR45138:SF9">
    <property type="entry name" value="DIGUANYLATE CYCLASE DGCM-RELATED"/>
    <property type="match status" value="1"/>
</dbReference>
<dbReference type="InterPro" id="IPR008984">
    <property type="entry name" value="SMAD_FHA_dom_sf"/>
</dbReference>
<dbReference type="CDD" id="cd01949">
    <property type="entry name" value="GGDEF"/>
    <property type="match status" value="1"/>
</dbReference>
<dbReference type="EMBL" id="BSDC01000001">
    <property type="protein sequence ID" value="GLH65823.1"/>
    <property type="molecule type" value="Genomic_DNA"/>
</dbReference>
<evidence type="ECO:0000259" key="3">
    <source>
        <dbReference type="PROSITE" id="PS50006"/>
    </source>
</evidence>
<dbReference type="SMART" id="SM00240">
    <property type="entry name" value="FHA"/>
    <property type="match status" value="1"/>
</dbReference>
<dbReference type="SUPFAM" id="SSF49879">
    <property type="entry name" value="SMAD/FHA domain"/>
    <property type="match status" value="1"/>
</dbReference>
<dbReference type="Pfam" id="PF00990">
    <property type="entry name" value="GGDEF"/>
    <property type="match status" value="1"/>
</dbReference>
<dbReference type="Pfam" id="PF00498">
    <property type="entry name" value="FHA"/>
    <property type="match status" value="1"/>
</dbReference>
<proteinExistence type="predicted"/>
<feature type="domain" description="GGDEF" evidence="4">
    <location>
        <begin position="178"/>
        <end position="309"/>
    </location>
</feature>
<evidence type="ECO:0000259" key="4">
    <source>
        <dbReference type="PROSITE" id="PS50887"/>
    </source>
</evidence>
<evidence type="ECO:0000256" key="1">
    <source>
        <dbReference type="ARBA" id="ARBA00012528"/>
    </source>
</evidence>
<accession>A0ABQ5PTW8</accession>
<dbReference type="Gene3D" id="3.30.70.270">
    <property type="match status" value="1"/>
</dbReference>
<dbReference type="RefSeq" id="WP_285605914.1">
    <property type="nucleotide sequence ID" value="NZ_BSDC01000001.1"/>
</dbReference>
<reference evidence="5" key="1">
    <citation type="journal article" date="2023" name="Antonie Van Leeuwenhoek">
        <title>Mesoterricola silvestris gen. nov., sp. nov., Mesoterricola sediminis sp. nov., Geothrix oryzae sp. nov., Geothrix edaphica sp. nov., Geothrix rubra sp. nov., and Geothrix limicola sp. nov., six novel members of Acidobacteriota isolated from soils.</title>
        <authorList>
            <person name="Itoh H."/>
            <person name="Sugisawa Y."/>
            <person name="Mise K."/>
            <person name="Xu Z."/>
            <person name="Kuniyasu M."/>
            <person name="Ushijima N."/>
            <person name="Kawano K."/>
            <person name="Kobayashi E."/>
            <person name="Shiratori Y."/>
            <person name="Masuda Y."/>
            <person name="Senoo K."/>
        </authorList>
    </citation>
    <scope>NUCLEOTIDE SEQUENCE</scope>
    <source>
        <strain evidence="5">Red802</strain>
    </source>
</reference>
<dbReference type="EC" id="2.7.7.65" evidence="1"/>
<dbReference type="InterPro" id="IPR050469">
    <property type="entry name" value="Diguanylate_Cyclase"/>
</dbReference>
<dbReference type="PROSITE" id="PS50006">
    <property type="entry name" value="FHA_DOMAIN"/>
    <property type="match status" value="1"/>
</dbReference>
<dbReference type="CDD" id="cd00060">
    <property type="entry name" value="FHA"/>
    <property type="match status" value="1"/>
</dbReference>
<dbReference type="Gene3D" id="2.60.200.20">
    <property type="match status" value="1"/>
</dbReference>
<dbReference type="PROSITE" id="PS50887">
    <property type="entry name" value="GGDEF"/>
    <property type="match status" value="1"/>
</dbReference>
<feature type="domain" description="FHA" evidence="3">
    <location>
        <begin position="60"/>
        <end position="109"/>
    </location>
</feature>
<evidence type="ECO:0000256" key="2">
    <source>
        <dbReference type="ARBA" id="ARBA00034247"/>
    </source>
</evidence>
<dbReference type="PANTHER" id="PTHR45138">
    <property type="entry name" value="REGULATORY COMPONENTS OF SENSORY TRANSDUCTION SYSTEM"/>
    <property type="match status" value="1"/>
</dbReference>
<dbReference type="NCBIfam" id="TIGR00254">
    <property type="entry name" value="GGDEF"/>
    <property type="match status" value="1"/>
</dbReference>
<gene>
    <name evidence="5" type="ORF">GETHED_01870</name>
</gene>
<evidence type="ECO:0000313" key="6">
    <source>
        <dbReference type="Proteomes" id="UP001165044"/>
    </source>
</evidence>
<evidence type="ECO:0000313" key="5">
    <source>
        <dbReference type="EMBL" id="GLH65823.1"/>
    </source>
</evidence>
<dbReference type="InterPro" id="IPR000253">
    <property type="entry name" value="FHA_dom"/>
</dbReference>
<dbReference type="InterPro" id="IPR029787">
    <property type="entry name" value="Nucleotide_cyclase"/>
</dbReference>
<dbReference type="InterPro" id="IPR043128">
    <property type="entry name" value="Rev_trsase/Diguanyl_cyclase"/>
</dbReference>
<dbReference type="SUPFAM" id="SSF55073">
    <property type="entry name" value="Nucleotide cyclase"/>
    <property type="match status" value="1"/>
</dbReference>
<keyword evidence="6" id="KW-1185">Reference proteome</keyword>
<sequence length="309" mass="32998">MTRKRPASPPPPQAPVTADMPTIAGLLAGDEEPTAPSEWALVAYAGAALGRIFPLRSGASLIGRAPDVQVALLDGEVSRHHARIALTGGQVWLEDLGSTNGTLVNGERADGVVMLRAGDRLTFGGHVLKVVAMDPLERAFHETLLDLSTKDPLTGLANRTRALGEFQTRFGLSVRYRRPLSVLMCDLDHFKQINDAHGHGAGDFVLQIFGERLRATLREADVAGRIGGEEFLVILPETDLNGAQPFAERLRKAIAAAPVPLPGCDLEVTCSLGIAERVPGDLDAGHMLARADAGLYRAKMEGRNRVCVG</sequence>
<comment type="catalytic activity">
    <reaction evidence="2">
        <text>2 GTP = 3',3'-c-di-GMP + 2 diphosphate</text>
        <dbReference type="Rhea" id="RHEA:24898"/>
        <dbReference type="ChEBI" id="CHEBI:33019"/>
        <dbReference type="ChEBI" id="CHEBI:37565"/>
        <dbReference type="ChEBI" id="CHEBI:58805"/>
        <dbReference type="EC" id="2.7.7.65"/>
    </reaction>
</comment>
<dbReference type="Proteomes" id="UP001165044">
    <property type="component" value="Unassembled WGS sequence"/>
</dbReference>
<dbReference type="SMART" id="SM00267">
    <property type="entry name" value="GGDEF"/>
    <property type="match status" value="1"/>
</dbReference>